<dbReference type="OrthoDB" id="9812907at2"/>
<dbReference type="GO" id="GO:0050661">
    <property type="term" value="F:NADP binding"/>
    <property type="evidence" value="ECO:0007669"/>
    <property type="project" value="InterPro"/>
</dbReference>
<dbReference type="InterPro" id="IPR002204">
    <property type="entry name" value="3-OH-isobutyrate_DH-rel_CS"/>
</dbReference>
<evidence type="ECO:0000256" key="2">
    <source>
        <dbReference type="ARBA" id="ARBA00023002"/>
    </source>
</evidence>
<organism evidence="7 8">
    <name type="scientific">Hwanghaeella grinnelliae</name>
    <dbReference type="NCBI Taxonomy" id="2500179"/>
    <lineage>
        <taxon>Bacteria</taxon>
        <taxon>Pseudomonadati</taxon>
        <taxon>Pseudomonadota</taxon>
        <taxon>Alphaproteobacteria</taxon>
        <taxon>Rhodospirillales</taxon>
        <taxon>Rhodospirillaceae</taxon>
        <taxon>Hwanghaeella</taxon>
    </lineage>
</organism>
<dbReference type="Pfam" id="PF03446">
    <property type="entry name" value="NAD_binding_2"/>
    <property type="match status" value="1"/>
</dbReference>
<keyword evidence="3" id="KW-0520">NAD</keyword>
<feature type="active site" evidence="4">
    <location>
        <position position="176"/>
    </location>
</feature>
<dbReference type="InterPro" id="IPR008927">
    <property type="entry name" value="6-PGluconate_DH-like_C_sf"/>
</dbReference>
<evidence type="ECO:0000256" key="3">
    <source>
        <dbReference type="ARBA" id="ARBA00023027"/>
    </source>
</evidence>
<dbReference type="SUPFAM" id="SSF51735">
    <property type="entry name" value="NAD(P)-binding Rossmann-fold domains"/>
    <property type="match status" value="1"/>
</dbReference>
<dbReference type="Gene3D" id="3.40.50.720">
    <property type="entry name" value="NAD(P)-binding Rossmann-like Domain"/>
    <property type="match status" value="1"/>
</dbReference>
<dbReference type="SUPFAM" id="SSF48179">
    <property type="entry name" value="6-phosphogluconate dehydrogenase C-terminal domain-like"/>
    <property type="match status" value="1"/>
</dbReference>
<evidence type="ECO:0000313" key="7">
    <source>
        <dbReference type="EMBL" id="RVU38027.1"/>
    </source>
</evidence>
<dbReference type="InterPro" id="IPR006115">
    <property type="entry name" value="6PGDH_NADP-bd"/>
</dbReference>
<keyword evidence="8" id="KW-1185">Reference proteome</keyword>
<proteinExistence type="inferred from homology"/>
<dbReference type="PANTHER" id="PTHR43060:SF15">
    <property type="entry name" value="3-HYDROXYISOBUTYRATE DEHYDROGENASE-LIKE 1, MITOCHONDRIAL-RELATED"/>
    <property type="match status" value="1"/>
</dbReference>
<gene>
    <name evidence="7" type="ORF">EOI86_01600</name>
</gene>
<dbReference type="GO" id="GO:0051287">
    <property type="term" value="F:NAD binding"/>
    <property type="evidence" value="ECO:0007669"/>
    <property type="project" value="InterPro"/>
</dbReference>
<feature type="domain" description="6-phosphogluconate dehydrogenase NADP-binding" evidence="5">
    <location>
        <begin position="7"/>
        <end position="157"/>
    </location>
</feature>
<reference evidence="8" key="1">
    <citation type="submission" date="2019-01" db="EMBL/GenBank/DDBJ databases">
        <title>Gri0909 isolated from a small marine red alga.</title>
        <authorList>
            <person name="Kim J."/>
            <person name="Jeong S.E."/>
            <person name="Jeon C.O."/>
        </authorList>
    </citation>
    <scope>NUCLEOTIDE SEQUENCE [LARGE SCALE GENOMIC DNA]</scope>
    <source>
        <strain evidence="8">Gri0909</strain>
    </source>
</reference>
<evidence type="ECO:0000256" key="4">
    <source>
        <dbReference type="PIRSR" id="PIRSR000103-1"/>
    </source>
</evidence>
<dbReference type="InterPro" id="IPR013328">
    <property type="entry name" value="6PGD_dom2"/>
</dbReference>
<evidence type="ECO:0000256" key="1">
    <source>
        <dbReference type="ARBA" id="ARBA00009080"/>
    </source>
</evidence>
<keyword evidence="2" id="KW-0560">Oxidoreductase</keyword>
<dbReference type="InterPro" id="IPR015815">
    <property type="entry name" value="HIBADH-related"/>
</dbReference>
<evidence type="ECO:0000259" key="5">
    <source>
        <dbReference type="Pfam" id="PF03446"/>
    </source>
</evidence>
<evidence type="ECO:0000313" key="8">
    <source>
        <dbReference type="Proteomes" id="UP000287447"/>
    </source>
</evidence>
<comment type="caution">
    <text evidence="7">The sequence shown here is derived from an EMBL/GenBank/DDBJ whole genome shotgun (WGS) entry which is preliminary data.</text>
</comment>
<dbReference type="GO" id="GO:0016491">
    <property type="term" value="F:oxidoreductase activity"/>
    <property type="evidence" value="ECO:0007669"/>
    <property type="project" value="UniProtKB-KW"/>
</dbReference>
<evidence type="ECO:0000259" key="6">
    <source>
        <dbReference type="Pfam" id="PF14833"/>
    </source>
</evidence>
<dbReference type="InterPro" id="IPR029154">
    <property type="entry name" value="HIBADH-like_NADP-bd"/>
</dbReference>
<dbReference type="GO" id="GO:0016054">
    <property type="term" value="P:organic acid catabolic process"/>
    <property type="evidence" value="ECO:0007669"/>
    <property type="project" value="UniProtKB-ARBA"/>
</dbReference>
<dbReference type="AlphaFoldDB" id="A0A437QU28"/>
<comment type="similarity">
    <text evidence="1">Belongs to the HIBADH-related family.</text>
</comment>
<dbReference type="EMBL" id="SADE01000001">
    <property type="protein sequence ID" value="RVU38027.1"/>
    <property type="molecule type" value="Genomic_DNA"/>
</dbReference>
<dbReference type="Pfam" id="PF14833">
    <property type="entry name" value="NAD_binding_11"/>
    <property type="match status" value="1"/>
</dbReference>
<feature type="domain" description="3-hydroxyisobutyrate dehydrogenase-like NAD-binding" evidence="6">
    <location>
        <begin position="170"/>
        <end position="290"/>
    </location>
</feature>
<dbReference type="PROSITE" id="PS00895">
    <property type="entry name" value="3_HYDROXYISOBUT_DH"/>
    <property type="match status" value="1"/>
</dbReference>
<dbReference type="PANTHER" id="PTHR43060">
    <property type="entry name" value="3-HYDROXYISOBUTYRATE DEHYDROGENASE-LIKE 1, MITOCHONDRIAL-RELATED"/>
    <property type="match status" value="1"/>
</dbReference>
<name>A0A437QU28_9PROT</name>
<dbReference type="Proteomes" id="UP000287447">
    <property type="component" value="Unassembled WGS sequence"/>
</dbReference>
<dbReference type="Gene3D" id="1.10.1040.10">
    <property type="entry name" value="N-(1-d-carboxylethyl)-l-norvaline Dehydrogenase, domain 2"/>
    <property type="match status" value="1"/>
</dbReference>
<accession>A0A437QU28</accession>
<dbReference type="InterPro" id="IPR036291">
    <property type="entry name" value="NAD(P)-bd_dom_sf"/>
</dbReference>
<sequence length="298" mass="31438">MTNSQRLGFIGLGHMGGAMAHRLLKQGLPLTVWARNKDRLPPFLAAGATEAATPAELARDCDVIFTCVFNTAALEDLLFGEGRLVDGLSEGKMLVDFSTADPEPSKAFAARLKANHGTGMIDAPVSGGPPSAETGTLVIMAGGAEEDFEKVRGVIEENLAGRLTLMGPNGAGQATKLINQTFVGNLLAVLAEAAKLATNAGIEADRIPAALQGGRADSRLLQEWFNVMLEGKFPPGGAISTIEKDLDAVLALAKSTRTPMPMTATAAQLHRMMTARGHADEDVTAIYKLYGDETLPWK</sequence>
<protein>
    <submittedName>
        <fullName evidence="7">NAD(P)-dependent oxidoreductase</fullName>
    </submittedName>
</protein>
<dbReference type="PIRSF" id="PIRSF000103">
    <property type="entry name" value="HIBADH"/>
    <property type="match status" value="1"/>
</dbReference>